<dbReference type="Gene3D" id="3.30.420.10">
    <property type="entry name" value="Ribonuclease H-like superfamily/Ribonuclease H"/>
    <property type="match status" value="1"/>
</dbReference>
<dbReference type="AlphaFoldDB" id="A0A8X6YSX5"/>
<evidence type="ECO:0000313" key="2">
    <source>
        <dbReference type="Proteomes" id="UP000886998"/>
    </source>
</evidence>
<gene>
    <name evidence="1" type="ORF">TNIN_229061</name>
</gene>
<comment type="caution">
    <text evidence="1">The sequence shown here is derived from an EMBL/GenBank/DDBJ whole genome shotgun (WGS) entry which is preliminary data.</text>
</comment>
<keyword evidence="2" id="KW-1185">Reference proteome</keyword>
<evidence type="ECO:0000313" key="1">
    <source>
        <dbReference type="EMBL" id="GFY78641.1"/>
    </source>
</evidence>
<dbReference type="Pfam" id="PF01359">
    <property type="entry name" value="Transposase_1"/>
    <property type="match status" value="1"/>
</dbReference>
<organism evidence="1 2">
    <name type="scientific">Trichonephila inaurata madagascariensis</name>
    <dbReference type="NCBI Taxonomy" id="2747483"/>
    <lineage>
        <taxon>Eukaryota</taxon>
        <taxon>Metazoa</taxon>
        <taxon>Ecdysozoa</taxon>
        <taxon>Arthropoda</taxon>
        <taxon>Chelicerata</taxon>
        <taxon>Arachnida</taxon>
        <taxon>Araneae</taxon>
        <taxon>Araneomorphae</taxon>
        <taxon>Entelegynae</taxon>
        <taxon>Araneoidea</taxon>
        <taxon>Nephilidae</taxon>
        <taxon>Trichonephila</taxon>
        <taxon>Trichonephila inaurata</taxon>
    </lineage>
</organism>
<evidence type="ECO:0008006" key="3">
    <source>
        <dbReference type="Google" id="ProtNLM"/>
    </source>
</evidence>
<reference evidence="1" key="1">
    <citation type="submission" date="2020-08" db="EMBL/GenBank/DDBJ databases">
        <title>Multicomponent nature underlies the extraordinary mechanical properties of spider dragline silk.</title>
        <authorList>
            <person name="Kono N."/>
            <person name="Nakamura H."/>
            <person name="Mori M."/>
            <person name="Yoshida Y."/>
            <person name="Ohtoshi R."/>
            <person name="Malay A.D."/>
            <person name="Moran D.A.P."/>
            <person name="Tomita M."/>
            <person name="Numata K."/>
            <person name="Arakawa K."/>
        </authorList>
    </citation>
    <scope>NUCLEOTIDE SEQUENCE</scope>
</reference>
<dbReference type="InterPro" id="IPR001888">
    <property type="entry name" value="Transposase_1"/>
</dbReference>
<name>A0A8X6YSX5_9ARAC</name>
<proteinExistence type="predicted"/>
<dbReference type="InterPro" id="IPR036397">
    <property type="entry name" value="RNaseH_sf"/>
</dbReference>
<protein>
    <recommendedName>
        <fullName evidence="3">Transposase</fullName>
    </recommendedName>
</protein>
<dbReference type="Proteomes" id="UP000886998">
    <property type="component" value="Unassembled WGS sequence"/>
</dbReference>
<dbReference type="EMBL" id="BMAV01023115">
    <property type="protein sequence ID" value="GFY78641.1"/>
    <property type="molecule type" value="Genomic_DNA"/>
</dbReference>
<dbReference type="OrthoDB" id="8001711at2759"/>
<accession>A0A8X6YSX5</accession>
<dbReference type="GO" id="GO:0003676">
    <property type="term" value="F:nucleic acid binding"/>
    <property type="evidence" value="ECO:0007669"/>
    <property type="project" value="InterPro"/>
</dbReference>
<sequence length="111" mass="13024">MLTDNFRYAESWKCLRKATSRNVLKRHGNFFRPSKPMASILGLYCHGDEIWVHSTTPEMKEQFRQWKHPGLQKFKQTLTAGKVMTSVFWYRKGLLIPDFLPAYNSQCGLLL</sequence>